<accession>A0A9W6TJD5</accession>
<organism evidence="3 4">
    <name type="scientific">Phytophthora lilii</name>
    <dbReference type="NCBI Taxonomy" id="2077276"/>
    <lineage>
        <taxon>Eukaryota</taxon>
        <taxon>Sar</taxon>
        <taxon>Stramenopiles</taxon>
        <taxon>Oomycota</taxon>
        <taxon>Peronosporomycetes</taxon>
        <taxon>Peronosporales</taxon>
        <taxon>Peronosporaceae</taxon>
        <taxon>Phytophthora</taxon>
    </lineage>
</organism>
<gene>
    <name evidence="3" type="ORF">Plil01_000466200</name>
</gene>
<dbReference type="OrthoDB" id="100645at2759"/>
<evidence type="ECO:0000313" key="4">
    <source>
        <dbReference type="Proteomes" id="UP001165083"/>
    </source>
</evidence>
<reference evidence="3" key="1">
    <citation type="submission" date="2023-04" db="EMBL/GenBank/DDBJ databases">
        <title>Phytophthora lilii NBRC 32176.</title>
        <authorList>
            <person name="Ichikawa N."/>
            <person name="Sato H."/>
            <person name="Tonouchi N."/>
        </authorList>
    </citation>
    <scope>NUCLEOTIDE SEQUENCE</scope>
    <source>
        <strain evidence="3">NBRC 32176</strain>
    </source>
</reference>
<proteinExistence type="predicted"/>
<feature type="region of interest" description="Disordered" evidence="1">
    <location>
        <begin position="1"/>
        <end position="24"/>
    </location>
</feature>
<dbReference type="Proteomes" id="UP001165083">
    <property type="component" value="Unassembled WGS sequence"/>
</dbReference>
<dbReference type="EMBL" id="BSXW01000194">
    <property type="protein sequence ID" value="GMF14290.1"/>
    <property type="molecule type" value="Genomic_DNA"/>
</dbReference>
<keyword evidence="4" id="KW-1185">Reference proteome</keyword>
<name>A0A9W6TJD5_9STRA</name>
<comment type="caution">
    <text evidence="3">The sequence shown here is derived from an EMBL/GenBank/DDBJ whole genome shotgun (WGS) entry which is preliminary data.</text>
</comment>
<keyword evidence="2" id="KW-0472">Membrane</keyword>
<keyword evidence="2" id="KW-1133">Transmembrane helix</keyword>
<evidence type="ECO:0000256" key="1">
    <source>
        <dbReference type="SAM" id="MobiDB-lite"/>
    </source>
</evidence>
<feature type="compositionally biased region" description="Basic and acidic residues" evidence="1">
    <location>
        <begin position="7"/>
        <end position="18"/>
    </location>
</feature>
<sequence>MAKKGGSTRDRAPPDKSKSVRRSTQPPQLLDYEVSYGTCVAIFVIVLFGISVIPLKEYYLGSYVTKALDEVRDEVVARQLSKLGVVINSVHYFDTFDRNLLPLIDCNTKAELTRSATAALSLTEFLACANIRRADLLDNLPGAILTQPVNIMVDVGIFGDGITRITNDVAEAIVELYRDGMSVADVVALLPGSFDNDHVALVDVLGVSAILNHYLESQQLSVGVNVNGEAAILAEVTHATASFCTPDFLINTIGMHLVSTMHLAPFWNCAIKHTTMNKSIAATDVDEIAVKGCGSDVALMIPTLAVNLMLLFQKDERDYTELDNTTIYTLGRQRESATDFVALQIPETLEDSALFSMDGSKWKKSRVDASASTTFQTTPYGYLYTPDCRSIVDLVMQQGGRNVQKYQAYIGDGLGNCAFRDSQETELQTLCRLFMTSNKVIFRVLNGSFIELPSCLSMITADSSTDIQALEQNNLRQIEWFLVDSAMLTRRIRIHDNTSRQIRTFLLILNLIGASHYAVEYIFILKSVWIFIRNSVYRPAVEARSLSRVGSLDVFKNAAPLVQIGIFELLQCDPADGALGHPGTMVLLYLGAIGSLSNIFSLSSVHCAAGAHGHLRTIKWYLESNGSGGVTTVSSIPKTAQIIPAEMHRVSRERLSWAATNVLKE</sequence>
<dbReference type="AlphaFoldDB" id="A0A9W6TJD5"/>
<keyword evidence="2" id="KW-0812">Transmembrane</keyword>
<feature type="transmembrane region" description="Helical" evidence="2">
    <location>
        <begin position="34"/>
        <end position="55"/>
    </location>
</feature>
<evidence type="ECO:0000313" key="3">
    <source>
        <dbReference type="EMBL" id="GMF14290.1"/>
    </source>
</evidence>
<evidence type="ECO:0000256" key="2">
    <source>
        <dbReference type="SAM" id="Phobius"/>
    </source>
</evidence>
<protein>
    <submittedName>
        <fullName evidence="3">Unnamed protein product</fullName>
    </submittedName>
</protein>